<dbReference type="Gene3D" id="3.10.129.10">
    <property type="entry name" value="Hotdog Thioesterase"/>
    <property type="match status" value="1"/>
</dbReference>
<dbReference type="EMBL" id="FUKW01000130">
    <property type="protein sequence ID" value="SJN41380.1"/>
    <property type="molecule type" value="Genomic_DNA"/>
</dbReference>
<proteinExistence type="inferred from homology"/>
<organism evidence="3 4">
    <name type="scientific">Marinilactibacillus psychrotolerans 42ea</name>
    <dbReference type="NCBI Taxonomy" id="1255609"/>
    <lineage>
        <taxon>Bacteria</taxon>
        <taxon>Bacillati</taxon>
        <taxon>Bacillota</taxon>
        <taxon>Bacilli</taxon>
        <taxon>Lactobacillales</taxon>
        <taxon>Carnobacteriaceae</taxon>
        <taxon>Marinilactibacillus</taxon>
    </lineage>
</organism>
<dbReference type="InterPro" id="IPR029069">
    <property type="entry name" value="HotDog_dom_sf"/>
</dbReference>
<gene>
    <name evidence="3" type="ORF">FM115_08890</name>
</gene>
<reference evidence="3 4" key="1">
    <citation type="submission" date="2017-02" db="EMBL/GenBank/DDBJ databases">
        <authorList>
            <person name="Peterson S.W."/>
        </authorList>
    </citation>
    <scope>NUCLEOTIDE SEQUENCE [LARGE SCALE GENOMIC DNA]</scope>
    <source>
        <strain evidence="3 4">42ea</strain>
    </source>
</reference>
<dbReference type="Proteomes" id="UP000195611">
    <property type="component" value="Unassembled WGS sequence"/>
</dbReference>
<dbReference type="AlphaFoldDB" id="A0A1R4KAN0"/>
<dbReference type="InterPro" id="IPR050563">
    <property type="entry name" value="4-hydroxybenzoyl-CoA_TE"/>
</dbReference>
<evidence type="ECO:0000256" key="2">
    <source>
        <dbReference type="ARBA" id="ARBA00022801"/>
    </source>
</evidence>
<dbReference type="Pfam" id="PF13279">
    <property type="entry name" value="4HBT_2"/>
    <property type="match status" value="1"/>
</dbReference>
<dbReference type="PANTHER" id="PTHR31793">
    <property type="entry name" value="4-HYDROXYBENZOYL-COA THIOESTERASE FAMILY MEMBER"/>
    <property type="match status" value="1"/>
</dbReference>
<dbReference type="GO" id="GO:0047617">
    <property type="term" value="F:fatty acyl-CoA hydrolase activity"/>
    <property type="evidence" value="ECO:0007669"/>
    <property type="project" value="TreeGrafter"/>
</dbReference>
<evidence type="ECO:0000313" key="4">
    <source>
        <dbReference type="Proteomes" id="UP000195611"/>
    </source>
</evidence>
<comment type="similarity">
    <text evidence="1">Belongs to the 4-hydroxybenzoyl-CoA thioesterase family.</text>
</comment>
<dbReference type="PIRSF" id="PIRSF003230">
    <property type="entry name" value="YbgC"/>
    <property type="match status" value="1"/>
</dbReference>
<protein>
    <submittedName>
        <fullName evidence="3">4-hydroxybenzoyl-CoA thioesterase family active site</fullName>
    </submittedName>
</protein>
<keyword evidence="2" id="KW-0378">Hydrolase</keyword>
<dbReference type="PANTHER" id="PTHR31793:SF27">
    <property type="entry name" value="NOVEL THIOESTERASE SUPERFAMILY DOMAIN AND SAPOSIN A-TYPE DOMAIN CONTAINING PROTEIN (0610012H03RIK)"/>
    <property type="match status" value="1"/>
</dbReference>
<dbReference type="NCBIfam" id="TIGR00051">
    <property type="entry name" value="YbgC/FadM family acyl-CoA thioesterase"/>
    <property type="match status" value="1"/>
</dbReference>
<dbReference type="SUPFAM" id="SSF54637">
    <property type="entry name" value="Thioesterase/thiol ester dehydrase-isomerase"/>
    <property type="match status" value="1"/>
</dbReference>
<evidence type="ECO:0000256" key="1">
    <source>
        <dbReference type="ARBA" id="ARBA00005953"/>
    </source>
</evidence>
<sequence>MGNWQHKVQYYETDQMGIVHHSNSIRWFEEARTWMMDEMQFGYEKMEALNILVPVLEASAKYISMVKFGETVEITTHISQFTGVKMVIDYEIRDLVSGELRTTGQTKHAFLDKNSYRPISLKRNHKEIYDLFHAILDK</sequence>
<dbReference type="InterPro" id="IPR006684">
    <property type="entry name" value="YbgC/YbaW"/>
</dbReference>
<dbReference type="RefSeq" id="WP_256971784.1">
    <property type="nucleotide sequence ID" value="NZ_FUKW01000130.1"/>
</dbReference>
<accession>A0A1R4KAN0</accession>
<dbReference type="CDD" id="cd00586">
    <property type="entry name" value="4HBT"/>
    <property type="match status" value="1"/>
</dbReference>
<evidence type="ECO:0000313" key="3">
    <source>
        <dbReference type="EMBL" id="SJN41380.1"/>
    </source>
</evidence>
<name>A0A1R4KAN0_9LACT</name>